<dbReference type="Proteomes" id="UP001218412">
    <property type="component" value="Chromosome"/>
</dbReference>
<sequence>MKMKAAFVASLGHLSKMPHFDAFDAGAITAALSGPVGSIRAPQAVAARQWIWKQVAR</sequence>
<organism evidence="1 2">
    <name type="scientific">Paracoccus stylophorae</name>
    <dbReference type="NCBI Taxonomy" id="659350"/>
    <lineage>
        <taxon>Bacteria</taxon>
        <taxon>Pseudomonadati</taxon>
        <taxon>Pseudomonadota</taxon>
        <taxon>Alphaproteobacteria</taxon>
        <taxon>Rhodobacterales</taxon>
        <taxon>Paracoccaceae</taxon>
        <taxon>Paracoccus</taxon>
    </lineage>
</organism>
<dbReference type="RefSeq" id="WP_272860415.1">
    <property type="nucleotide sequence ID" value="NZ_CP067134.1"/>
</dbReference>
<evidence type="ECO:0000313" key="1">
    <source>
        <dbReference type="EMBL" id="WCR12305.1"/>
    </source>
</evidence>
<dbReference type="EMBL" id="CP067134">
    <property type="protein sequence ID" value="WCR12305.1"/>
    <property type="molecule type" value="Genomic_DNA"/>
</dbReference>
<reference evidence="1 2" key="1">
    <citation type="submission" date="2021-01" db="EMBL/GenBank/DDBJ databases">
        <title>Biogeographic distribution of Paracoccus.</title>
        <authorList>
            <person name="Hollensteiner J."/>
            <person name="Leineberger J."/>
            <person name="Brinkhoff T."/>
            <person name="Daniel R."/>
        </authorList>
    </citation>
    <scope>NUCLEOTIDE SEQUENCE [LARGE SCALE GENOMIC DNA]</scope>
    <source>
        <strain evidence="1 2">LMG25392</strain>
    </source>
</reference>
<protein>
    <submittedName>
        <fullName evidence="1">Uncharacterized protein</fullName>
    </submittedName>
</protein>
<keyword evidence="2" id="KW-1185">Reference proteome</keyword>
<evidence type="ECO:0000313" key="2">
    <source>
        <dbReference type="Proteomes" id="UP001218412"/>
    </source>
</evidence>
<accession>A0ABY7SYZ7</accession>
<name>A0ABY7SYZ7_9RHOB</name>
<proteinExistence type="predicted"/>
<gene>
    <name evidence="1" type="ORF">JHW45_08350</name>
</gene>